<dbReference type="PANTHER" id="PTHR33935:SF22">
    <property type="entry name" value="OS10G0149400 PROTEIN"/>
    <property type="match status" value="1"/>
</dbReference>
<reference evidence="4" key="1">
    <citation type="journal article" date="2019" name="Curr. Biol.">
        <title>Genome Sequence of Striga asiatica Provides Insight into the Evolution of Plant Parasitism.</title>
        <authorList>
            <person name="Yoshida S."/>
            <person name="Kim S."/>
            <person name="Wafula E.K."/>
            <person name="Tanskanen J."/>
            <person name="Kim Y.M."/>
            <person name="Honaas L."/>
            <person name="Yang Z."/>
            <person name="Spallek T."/>
            <person name="Conn C.E."/>
            <person name="Ichihashi Y."/>
            <person name="Cheong K."/>
            <person name="Cui S."/>
            <person name="Der J.P."/>
            <person name="Gundlach H."/>
            <person name="Jiao Y."/>
            <person name="Hori C."/>
            <person name="Ishida J.K."/>
            <person name="Kasahara H."/>
            <person name="Kiba T."/>
            <person name="Kim M.S."/>
            <person name="Koo N."/>
            <person name="Laohavisit A."/>
            <person name="Lee Y.H."/>
            <person name="Lumba S."/>
            <person name="McCourt P."/>
            <person name="Mortimer J.C."/>
            <person name="Mutuku J.M."/>
            <person name="Nomura T."/>
            <person name="Sasaki-Sekimoto Y."/>
            <person name="Seto Y."/>
            <person name="Wang Y."/>
            <person name="Wakatake T."/>
            <person name="Sakakibara H."/>
            <person name="Demura T."/>
            <person name="Yamaguchi S."/>
            <person name="Yoneyama K."/>
            <person name="Manabe R.I."/>
            <person name="Nelson D.C."/>
            <person name="Schulman A.H."/>
            <person name="Timko M.P."/>
            <person name="dePamphilis C.W."/>
            <person name="Choi D."/>
            <person name="Shirasu K."/>
        </authorList>
    </citation>
    <scope>NUCLEOTIDE SEQUENCE [LARGE SCALE GENOMIC DNA]</scope>
    <source>
        <strain evidence="4">cv. UVA1</strain>
    </source>
</reference>
<dbReference type="PRINTS" id="PR01217">
    <property type="entry name" value="PRICHEXTENSN"/>
</dbReference>
<feature type="signal peptide" evidence="2">
    <location>
        <begin position="1"/>
        <end position="23"/>
    </location>
</feature>
<comment type="caution">
    <text evidence="3">The sequence shown here is derived from an EMBL/GenBank/DDBJ whole genome shotgun (WGS) entry which is preliminary data.</text>
</comment>
<proteinExistence type="predicted"/>
<dbReference type="Proteomes" id="UP000325081">
    <property type="component" value="Unassembled WGS sequence"/>
</dbReference>
<dbReference type="OrthoDB" id="692967at2759"/>
<protein>
    <submittedName>
        <fullName evidence="3">Prolinerich protein</fullName>
    </submittedName>
</protein>
<organism evidence="3 4">
    <name type="scientific">Striga asiatica</name>
    <name type="common">Asiatic witchweed</name>
    <name type="synonym">Buchnera asiatica</name>
    <dbReference type="NCBI Taxonomy" id="4170"/>
    <lineage>
        <taxon>Eukaryota</taxon>
        <taxon>Viridiplantae</taxon>
        <taxon>Streptophyta</taxon>
        <taxon>Embryophyta</taxon>
        <taxon>Tracheophyta</taxon>
        <taxon>Spermatophyta</taxon>
        <taxon>Magnoliopsida</taxon>
        <taxon>eudicotyledons</taxon>
        <taxon>Gunneridae</taxon>
        <taxon>Pentapetalae</taxon>
        <taxon>asterids</taxon>
        <taxon>lamiids</taxon>
        <taxon>Lamiales</taxon>
        <taxon>Orobanchaceae</taxon>
        <taxon>Buchnereae</taxon>
        <taxon>Striga</taxon>
    </lineage>
</organism>
<accession>A0A5A7PSS7</accession>
<keyword evidence="4" id="KW-1185">Reference proteome</keyword>
<sequence>MRVHTLITFFLLLLFCAVSICNANGQTFEVVGAAECVDCKENKFNPSQAFSGLRVTIDCKLESGKIKRVGEAVELDEQGQFRVSLPKDIVVQNRQKLRDKCYAQLHSSAAIPCPAHDGLEAAKIAFESKTDKGSTFVPAKNLRFSSALCTSKFLWPHYHKHPPLSKSHFIWKKKFPKIKFPPLKNFVPPFPPLYKPKPSIPIYKPPTVPISKPKPPTVPIYKPKPPVYKPKPKPKPKPLPPTAPVYKPKPKPKPLPPTAPVYKPKPKPKPLPTPAPVYKPKPPVYKPPIVIKPLPPPIPLFPHPPFYKKPCPPFPKVPKKDYHHPKFGYYFPPLPPSIPQP</sequence>
<dbReference type="PANTHER" id="PTHR33935">
    <property type="entry name" value="OS10G0148100 PROTEIN"/>
    <property type="match status" value="1"/>
</dbReference>
<evidence type="ECO:0000256" key="1">
    <source>
        <dbReference type="SAM" id="MobiDB-lite"/>
    </source>
</evidence>
<evidence type="ECO:0000313" key="4">
    <source>
        <dbReference type="Proteomes" id="UP000325081"/>
    </source>
</evidence>
<keyword evidence="2" id="KW-0732">Signal</keyword>
<evidence type="ECO:0000256" key="2">
    <source>
        <dbReference type="SAM" id="SignalP"/>
    </source>
</evidence>
<dbReference type="AlphaFoldDB" id="A0A5A7PSS7"/>
<feature type="chain" id="PRO_5022741787" evidence="2">
    <location>
        <begin position="24"/>
        <end position="341"/>
    </location>
</feature>
<gene>
    <name evidence="3" type="ORF">STAS_12179</name>
</gene>
<name>A0A5A7PSS7_STRAF</name>
<feature type="region of interest" description="Disordered" evidence="1">
    <location>
        <begin position="214"/>
        <end position="275"/>
    </location>
</feature>
<dbReference type="EMBL" id="BKCP01005039">
    <property type="protein sequence ID" value="GER35865.1"/>
    <property type="molecule type" value="Genomic_DNA"/>
</dbReference>
<feature type="compositionally biased region" description="Pro residues" evidence="1">
    <location>
        <begin position="214"/>
        <end position="229"/>
    </location>
</feature>
<dbReference type="Pfam" id="PF01190">
    <property type="entry name" value="Pollen_Ole_e_1"/>
    <property type="match status" value="1"/>
</dbReference>
<evidence type="ECO:0000313" key="3">
    <source>
        <dbReference type="EMBL" id="GER35865.1"/>
    </source>
</evidence>